<gene>
    <name evidence="3" type="ORF">HG543_01975</name>
</gene>
<keyword evidence="2" id="KW-0472">Membrane</keyword>
<evidence type="ECO:0000313" key="3">
    <source>
        <dbReference type="EMBL" id="NMO13633.1"/>
    </source>
</evidence>
<evidence type="ECO:0000256" key="1">
    <source>
        <dbReference type="SAM" id="MobiDB-lite"/>
    </source>
</evidence>
<keyword evidence="2" id="KW-0812">Transmembrane</keyword>
<evidence type="ECO:0000256" key="2">
    <source>
        <dbReference type="SAM" id="Phobius"/>
    </source>
</evidence>
<reference evidence="3 4" key="1">
    <citation type="submission" date="2020-04" db="EMBL/GenBank/DDBJ databases">
        <title>Draft genome of Pyxidicoccus fallax type strain.</title>
        <authorList>
            <person name="Whitworth D.E."/>
        </authorList>
    </citation>
    <scope>NUCLEOTIDE SEQUENCE [LARGE SCALE GENOMIC DNA]</scope>
    <source>
        <strain evidence="3 4">DSM 14698</strain>
    </source>
</reference>
<dbReference type="Proteomes" id="UP000518300">
    <property type="component" value="Unassembled WGS sequence"/>
</dbReference>
<sequence length="157" mass="16750">MDPRTLAERLTIATPCEMRWEEMKGDARVRHCGACRLNVYNVSEMSMAEVEALLQPGGRVCARLYRRFDGTVVTGDCRRVWRQQRAEAVTLLGTAVTVTAVLSLLVVIGLLTLTLFGDNIRALFGASAGGLAVAPAPSSGTAASSPATRLGAGTNHY</sequence>
<comment type="caution">
    <text evidence="3">The sequence shown here is derived from an EMBL/GenBank/DDBJ whole genome shotgun (WGS) entry which is preliminary data.</text>
</comment>
<accession>A0A848LAB7</accession>
<dbReference type="AlphaFoldDB" id="A0A848LAB7"/>
<evidence type="ECO:0000313" key="4">
    <source>
        <dbReference type="Proteomes" id="UP000518300"/>
    </source>
</evidence>
<feature type="transmembrane region" description="Helical" evidence="2">
    <location>
        <begin position="88"/>
        <end position="116"/>
    </location>
</feature>
<protein>
    <submittedName>
        <fullName evidence="3">Uncharacterized protein</fullName>
    </submittedName>
</protein>
<name>A0A848LAB7_9BACT</name>
<dbReference type="EMBL" id="JABBJJ010000006">
    <property type="protein sequence ID" value="NMO13633.1"/>
    <property type="molecule type" value="Genomic_DNA"/>
</dbReference>
<keyword evidence="2" id="KW-1133">Transmembrane helix</keyword>
<feature type="compositionally biased region" description="Low complexity" evidence="1">
    <location>
        <begin position="136"/>
        <end position="147"/>
    </location>
</feature>
<dbReference type="RefSeq" id="WP_169342916.1">
    <property type="nucleotide sequence ID" value="NZ_JABBJJ010000006.1"/>
</dbReference>
<keyword evidence="4" id="KW-1185">Reference proteome</keyword>
<feature type="region of interest" description="Disordered" evidence="1">
    <location>
        <begin position="136"/>
        <end position="157"/>
    </location>
</feature>
<organism evidence="3 4">
    <name type="scientific">Pyxidicoccus fallax</name>
    <dbReference type="NCBI Taxonomy" id="394095"/>
    <lineage>
        <taxon>Bacteria</taxon>
        <taxon>Pseudomonadati</taxon>
        <taxon>Myxococcota</taxon>
        <taxon>Myxococcia</taxon>
        <taxon>Myxococcales</taxon>
        <taxon>Cystobacterineae</taxon>
        <taxon>Myxococcaceae</taxon>
        <taxon>Pyxidicoccus</taxon>
    </lineage>
</organism>
<proteinExistence type="predicted"/>